<proteinExistence type="predicted"/>
<evidence type="ECO:0000256" key="1">
    <source>
        <dbReference type="SAM" id="Phobius"/>
    </source>
</evidence>
<evidence type="ECO:0000313" key="3">
    <source>
        <dbReference type="Proteomes" id="UP000283644"/>
    </source>
</evidence>
<keyword evidence="1" id="KW-1133">Transmembrane helix</keyword>
<feature type="transmembrane region" description="Helical" evidence="1">
    <location>
        <begin position="37"/>
        <end position="60"/>
    </location>
</feature>
<organism evidence="2 3">
    <name type="scientific">Nocardioides immobilis</name>
    <dbReference type="NCBI Taxonomy" id="2049295"/>
    <lineage>
        <taxon>Bacteria</taxon>
        <taxon>Bacillati</taxon>
        <taxon>Actinomycetota</taxon>
        <taxon>Actinomycetes</taxon>
        <taxon>Propionibacteriales</taxon>
        <taxon>Nocardioidaceae</taxon>
        <taxon>Nocardioides</taxon>
    </lineage>
</organism>
<feature type="transmembrane region" description="Helical" evidence="1">
    <location>
        <begin position="72"/>
        <end position="91"/>
    </location>
</feature>
<comment type="caution">
    <text evidence="2">The sequence shown here is derived from an EMBL/GenBank/DDBJ whole genome shotgun (WGS) entry which is preliminary data.</text>
</comment>
<reference evidence="2 3" key="1">
    <citation type="submission" date="2018-09" db="EMBL/GenBank/DDBJ databases">
        <title>Genome sequencing of Nocardioides immobilis CCTCC AB 2017083 for comparison to Nocardioides silvaticus.</title>
        <authorList>
            <person name="Li C."/>
            <person name="Wang G."/>
        </authorList>
    </citation>
    <scope>NUCLEOTIDE SEQUENCE [LARGE SCALE GENOMIC DNA]</scope>
    <source>
        <strain evidence="2 3">CCTCC AB 2017083</strain>
    </source>
</reference>
<keyword evidence="1" id="KW-0472">Membrane</keyword>
<feature type="transmembrane region" description="Helical" evidence="1">
    <location>
        <begin position="98"/>
        <end position="122"/>
    </location>
</feature>
<gene>
    <name evidence="2" type="ORF">D0Z08_18735</name>
</gene>
<keyword evidence="3" id="KW-1185">Reference proteome</keyword>
<accession>A0A417XYU9</accession>
<protein>
    <recommendedName>
        <fullName evidence="4">Integral membrane protein</fullName>
    </recommendedName>
</protein>
<evidence type="ECO:0008006" key="4">
    <source>
        <dbReference type="Google" id="ProtNLM"/>
    </source>
</evidence>
<name>A0A417XYU9_9ACTN</name>
<feature type="transmembrane region" description="Helical" evidence="1">
    <location>
        <begin position="6"/>
        <end position="25"/>
    </location>
</feature>
<evidence type="ECO:0000313" key="2">
    <source>
        <dbReference type="EMBL" id="RHW25544.1"/>
    </source>
</evidence>
<keyword evidence="1" id="KW-0812">Transmembrane</keyword>
<dbReference type="AlphaFoldDB" id="A0A417XYU9"/>
<dbReference type="Proteomes" id="UP000283644">
    <property type="component" value="Unassembled WGS sequence"/>
</dbReference>
<dbReference type="EMBL" id="QXGH01000023">
    <property type="protein sequence ID" value="RHW25544.1"/>
    <property type="molecule type" value="Genomic_DNA"/>
</dbReference>
<sequence>MTRVSPWVLGAVLVLCGVTAVVLVVHLVRDRAAEDGMFVLLGLTELVLLGQLVAGCIALGSTERDVEGTLFVSYLVGTALALPIGAFWSLAERSRAGTAVVLLAVLTVAALEVRLDAIWAGAV</sequence>